<accession>A0A4V6IMN9</accession>
<dbReference type="AlphaFoldDB" id="A0A4V6IMN9"/>
<evidence type="ECO:0000313" key="3">
    <source>
        <dbReference type="Proteomes" id="UP000294360"/>
    </source>
</evidence>
<dbReference type="KEGG" id="mtun:MTUNDRAET4_2362"/>
<proteinExistence type="predicted"/>
<feature type="domain" description="GST N-terminal" evidence="1">
    <location>
        <begin position="1"/>
        <end position="46"/>
    </location>
</feature>
<evidence type="ECO:0000259" key="1">
    <source>
        <dbReference type="PROSITE" id="PS50404"/>
    </source>
</evidence>
<dbReference type="PROSITE" id="PS50404">
    <property type="entry name" value="GST_NTER"/>
    <property type="match status" value="1"/>
</dbReference>
<dbReference type="InterPro" id="IPR004045">
    <property type="entry name" value="Glutathione_S-Trfase_N"/>
</dbReference>
<organism evidence="2 3">
    <name type="scientific">Methylocella tundrae</name>
    <dbReference type="NCBI Taxonomy" id="227605"/>
    <lineage>
        <taxon>Bacteria</taxon>
        <taxon>Pseudomonadati</taxon>
        <taxon>Pseudomonadota</taxon>
        <taxon>Alphaproteobacteria</taxon>
        <taxon>Hyphomicrobiales</taxon>
        <taxon>Beijerinckiaceae</taxon>
        <taxon>Methylocella</taxon>
    </lineage>
</organism>
<evidence type="ECO:0000313" key="2">
    <source>
        <dbReference type="EMBL" id="VFU09255.1"/>
    </source>
</evidence>
<name>A0A4V6IMN9_METTU</name>
<dbReference type="Proteomes" id="UP000294360">
    <property type="component" value="Chromosome"/>
</dbReference>
<dbReference type="EMBL" id="LR536450">
    <property type="protein sequence ID" value="VFU09255.1"/>
    <property type="molecule type" value="Genomic_DNA"/>
</dbReference>
<gene>
    <name evidence="2" type="ORF">MTUNDRAET4_2362</name>
</gene>
<protein>
    <recommendedName>
        <fullName evidence="1">GST N-terminal domain-containing protein</fullName>
    </recommendedName>
</protein>
<sequence length="46" mass="4982">MKLYDFASSPSPRRVRVFMAEKGMSVPTAQVDLAAGGAVFRGVSRH</sequence>
<dbReference type="Gene3D" id="3.40.30.10">
    <property type="entry name" value="Glutaredoxin"/>
    <property type="match status" value="1"/>
</dbReference>
<reference evidence="2 3" key="1">
    <citation type="submission" date="2019-03" db="EMBL/GenBank/DDBJ databases">
        <authorList>
            <person name="Kox A.R. M."/>
        </authorList>
    </citation>
    <scope>NUCLEOTIDE SEQUENCE [LARGE SCALE GENOMIC DNA]</scope>
    <source>
        <strain evidence="2">MTUNDRAET4 annotated genome</strain>
    </source>
</reference>